<dbReference type="EMBL" id="JACMSC010000020">
    <property type="protein sequence ID" value="KAG6471629.1"/>
    <property type="molecule type" value="Genomic_DNA"/>
</dbReference>
<reference evidence="2 4" key="1">
    <citation type="submission" date="2020-08" db="EMBL/GenBank/DDBJ databases">
        <title>Plant Genome Project.</title>
        <authorList>
            <person name="Zhang R.-G."/>
        </authorList>
    </citation>
    <scope>NUCLEOTIDE SEQUENCE [LARGE SCALE GENOMIC DNA]</scope>
    <source>
        <tissue evidence="2">Rhizome</tissue>
    </source>
</reference>
<dbReference type="EMBL" id="JACMSC010000020">
    <property type="protein sequence ID" value="KAG6471630.1"/>
    <property type="molecule type" value="Genomic_DNA"/>
</dbReference>
<organism evidence="2 4">
    <name type="scientific">Zingiber officinale</name>
    <name type="common">Ginger</name>
    <name type="synonym">Amomum zingiber</name>
    <dbReference type="NCBI Taxonomy" id="94328"/>
    <lineage>
        <taxon>Eukaryota</taxon>
        <taxon>Viridiplantae</taxon>
        <taxon>Streptophyta</taxon>
        <taxon>Embryophyta</taxon>
        <taxon>Tracheophyta</taxon>
        <taxon>Spermatophyta</taxon>
        <taxon>Magnoliopsida</taxon>
        <taxon>Liliopsida</taxon>
        <taxon>Zingiberales</taxon>
        <taxon>Zingiberaceae</taxon>
        <taxon>Zingiber</taxon>
    </lineage>
</organism>
<feature type="region of interest" description="Disordered" evidence="1">
    <location>
        <begin position="127"/>
        <end position="191"/>
    </location>
</feature>
<evidence type="ECO:0000313" key="2">
    <source>
        <dbReference type="EMBL" id="KAG6471629.1"/>
    </source>
</evidence>
<feature type="compositionally biased region" description="Basic and acidic residues" evidence="1">
    <location>
        <begin position="1"/>
        <end position="10"/>
    </location>
</feature>
<comment type="caution">
    <text evidence="2">The sequence shown here is derived from an EMBL/GenBank/DDBJ whole genome shotgun (WGS) entry which is preliminary data.</text>
</comment>
<evidence type="ECO:0000256" key="1">
    <source>
        <dbReference type="SAM" id="MobiDB-lite"/>
    </source>
</evidence>
<accession>A0A8J5CAG4</accession>
<name>A0A8J5CAG4_ZINOF</name>
<gene>
    <name evidence="2" type="ORF">ZIOFF_069074</name>
    <name evidence="3" type="ORF">ZIOFF_069076</name>
</gene>
<protein>
    <submittedName>
        <fullName evidence="2">Uncharacterized protein</fullName>
    </submittedName>
</protein>
<feature type="compositionally biased region" description="Polar residues" evidence="1">
    <location>
        <begin position="127"/>
        <end position="159"/>
    </location>
</feature>
<sequence length="207" mass="22927">MQTVADKDQGESAPSRRRPNELASVIFSENMLDICDFSNGEFLELNDFYSSDTHASSDDSSIMSENSDEFFDPVAFLIDIENDHGLGKQTEHTKYGFDISVPVRSHRMFIEPSPPVGDLVIEENSPSNCLDRNELTSNQPLPSPSDQQQNVNASTSSKYSGKEDDQTADTSHSRRTSKGIHISNGGGSNSVRKITKIGKRYFCFASF</sequence>
<feature type="region of interest" description="Disordered" evidence="1">
    <location>
        <begin position="1"/>
        <end position="20"/>
    </location>
</feature>
<keyword evidence="4" id="KW-1185">Reference proteome</keyword>
<evidence type="ECO:0000313" key="4">
    <source>
        <dbReference type="Proteomes" id="UP000734854"/>
    </source>
</evidence>
<evidence type="ECO:0000313" key="3">
    <source>
        <dbReference type="EMBL" id="KAG6471630.1"/>
    </source>
</evidence>
<proteinExistence type="predicted"/>
<dbReference type="Proteomes" id="UP000734854">
    <property type="component" value="Unassembled WGS sequence"/>
</dbReference>
<dbReference type="AlphaFoldDB" id="A0A8J5CAG4"/>